<dbReference type="GO" id="GO:0005634">
    <property type="term" value="C:nucleus"/>
    <property type="evidence" value="ECO:0007669"/>
    <property type="project" value="UniProtKB-SubCell"/>
</dbReference>
<dbReference type="InterPro" id="IPR036612">
    <property type="entry name" value="KH_dom_type_1_sf"/>
</dbReference>
<dbReference type="Pfam" id="PF00271">
    <property type="entry name" value="Helicase_C"/>
    <property type="match status" value="1"/>
</dbReference>
<feature type="domain" description="DEAD-box RNA helicase Q" evidence="14">
    <location>
        <begin position="619"/>
        <end position="648"/>
    </location>
</feature>
<dbReference type="GO" id="GO:0003724">
    <property type="term" value="F:RNA helicase activity"/>
    <property type="evidence" value="ECO:0007669"/>
    <property type="project" value="UniProtKB-EC"/>
</dbReference>
<dbReference type="InterPro" id="IPR014014">
    <property type="entry name" value="RNA_helicase_DEAD_Q_motif"/>
</dbReference>
<dbReference type="CDD" id="cd17953">
    <property type="entry name" value="DEADc_DDX46"/>
    <property type="match status" value="1"/>
</dbReference>
<dbReference type="PROSITE" id="PS51194">
    <property type="entry name" value="HELICASE_CTER"/>
    <property type="match status" value="1"/>
</dbReference>
<evidence type="ECO:0000256" key="8">
    <source>
        <dbReference type="ARBA" id="ARBA00023242"/>
    </source>
</evidence>
<evidence type="ECO:0000259" key="14">
    <source>
        <dbReference type="PROSITE" id="PS51195"/>
    </source>
</evidence>
<dbReference type="PROSITE" id="PS51192">
    <property type="entry name" value="HELICASE_ATP_BIND_1"/>
    <property type="match status" value="1"/>
</dbReference>
<evidence type="ECO:0000256" key="10">
    <source>
        <dbReference type="PROSITE-ProRule" id="PRU00552"/>
    </source>
</evidence>
<dbReference type="Pfam" id="PF00270">
    <property type="entry name" value="DEAD"/>
    <property type="match status" value="1"/>
</dbReference>
<dbReference type="GO" id="GO:0008380">
    <property type="term" value="P:RNA splicing"/>
    <property type="evidence" value="ECO:0007669"/>
    <property type="project" value="UniProtKB-KW"/>
</dbReference>
<evidence type="ECO:0000256" key="5">
    <source>
        <dbReference type="ARBA" id="ARBA00022806"/>
    </source>
</evidence>
<organism evidence="15 16">
    <name type="scientific">Boothiomyces macroporosus</name>
    <dbReference type="NCBI Taxonomy" id="261099"/>
    <lineage>
        <taxon>Eukaryota</taxon>
        <taxon>Fungi</taxon>
        <taxon>Fungi incertae sedis</taxon>
        <taxon>Chytridiomycota</taxon>
        <taxon>Chytridiomycota incertae sedis</taxon>
        <taxon>Chytridiomycetes</taxon>
        <taxon>Rhizophydiales</taxon>
        <taxon>Terramycetaceae</taxon>
        <taxon>Boothiomyces</taxon>
    </lineage>
</organism>
<keyword evidence="4" id="KW-0378">Hydrolase</keyword>
<feature type="region of interest" description="Disordered" evidence="11">
    <location>
        <begin position="1"/>
        <end position="259"/>
    </location>
</feature>
<comment type="caution">
    <text evidence="15">The sequence shown here is derived from an EMBL/GenBank/DDBJ whole genome shotgun (WGS) entry which is preliminary data.</text>
</comment>
<dbReference type="GO" id="GO:0003723">
    <property type="term" value="F:RNA binding"/>
    <property type="evidence" value="ECO:0007669"/>
    <property type="project" value="InterPro"/>
</dbReference>
<feature type="compositionally biased region" description="Basic and acidic residues" evidence="11">
    <location>
        <begin position="1"/>
        <end position="16"/>
    </location>
</feature>
<dbReference type="InterPro" id="IPR000629">
    <property type="entry name" value="RNA-helicase_DEAD-box_CS"/>
</dbReference>
<keyword evidence="16" id="KW-1185">Reference proteome</keyword>
<feature type="compositionally biased region" description="Acidic residues" evidence="11">
    <location>
        <begin position="1052"/>
        <end position="1064"/>
    </location>
</feature>
<protein>
    <recommendedName>
        <fullName evidence="2">RNA helicase</fullName>
        <ecNumber evidence="2">3.6.4.13</ecNumber>
    </recommendedName>
</protein>
<dbReference type="Proteomes" id="UP001210925">
    <property type="component" value="Unassembled WGS sequence"/>
</dbReference>
<evidence type="ECO:0000256" key="3">
    <source>
        <dbReference type="ARBA" id="ARBA00022741"/>
    </source>
</evidence>
<evidence type="ECO:0000259" key="12">
    <source>
        <dbReference type="PROSITE" id="PS51192"/>
    </source>
</evidence>
<comment type="subcellular location">
    <subcellularLocation>
        <location evidence="1">Nucleus</location>
    </subcellularLocation>
</comment>
<dbReference type="InterPro" id="IPR014001">
    <property type="entry name" value="Helicase_ATP-bd"/>
</dbReference>
<dbReference type="GO" id="GO:0005524">
    <property type="term" value="F:ATP binding"/>
    <property type="evidence" value="ECO:0007669"/>
    <property type="project" value="UniProtKB-KW"/>
</dbReference>
<dbReference type="PROSITE" id="PS00039">
    <property type="entry name" value="DEAD_ATP_HELICASE"/>
    <property type="match status" value="1"/>
</dbReference>
<evidence type="ECO:0000256" key="7">
    <source>
        <dbReference type="ARBA" id="ARBA00023187"/>
    </source>
</evidence>
<dbReference type="CDD" id="cd18787">
    <property type="entry name" value="SF2_C_DEAD"/>
    <property type="match status" value="1"/>
</dbReference>
<name>A0AAD5UDF4_9FUNG</name>
<feature type="compositionally biased region" description="Basic and acidic residues" evidence="11">
    <location>
        <begin position="82"/>
        <end position="222"/>
    </location>
</feature>
<dbReference type="EMBL" id="JADGKB010000073">
    <property type="protein sequence ID" value="KAJ3255040.1"/>
    <property type="molecule type" value="Genomic_DNA"/>
</dbReference>
<evidence type="ECO:0000313" key="15">
    <source>
        <dbReference type="EMBL" id="KAJ3255040.1"/>
    </source>
</evidence>
<keyword evidence="8" id="KW-0539">Nucleus</keyword>
<feature type="compositionally biased region" description="Basic and acidic residues" evidence="11">
    <location>
        <begin position="55"/>
        <end position="72"/>
    </location>
</feature>
<dbReference type="SMART" id="SM00487">
    <property type="entry name" value="DEXDc"/>
    <property type="match status" value="1"/>
</dbReference>
<dbReference type="SUPFAM" id="SSF52540">
    <property type="entry name" value="P-loop containing nucleoside triphosphate hydrolases"/>
    <property type="match status" value="2"/>
</dbReference>
<evidence type="ECO:0000256" key="11">
    <source>
        <dbReference type="SAM" id="MobiDB-lite"/>
    </source>
</evidence>
<dbReference type="PROSITE" id="PS51195">
    <property type="entry name" value="Q_MOTIF"/>
    <property type="match status" value="1"/>
</dbReference>
<feature type="region of interest" description="Disordered" evidence="11">
    <location>
        <begin position="314"/>
        <end position="360"/>
    </location>
</feature>
<evidence type="ECO:0000256" key="6">
    <source>
        <dbReference type="ARBA" id="ARBA00022840"/>
    </source>
</evidence>
<dbReference type="Gene3D" id="3.40.50.300">
    <property type="entry name" value="P-loop containing nucleotide triphosphate hydrolases"/>
    <property type="match status" value="2"/>
</dbReference>
<keyword evidence="6" id="KW-0067">ATP-binding</keyword>
<dbReference type="SMART" id="SM00490">
    <property type="entry name" value="HELICc"/>
    <property type="match status" value="1"/>
</dbReference>
<dbReference type="EC" id="3.6.4.13" evidence="2"/>
<sequence>MPDEYIRDKYDDEREPRRKHKKRSKDEREERDRKRHRSSREEEERHSSRDHRSRHSDYSDRESVDDDRTSRSKERRHRDEKRHRSDRERDSESRSKDKEHREHRSREHKSEHRDREHRSSRDDYYEKEGRHSRRSSREHDHYYSERHSNRDYERYPDDEYERKRRERSYREESVRSRDHDRHQEQRSESRRDERRSVSIHERDDRRAGSMHERDDRRGERDSRHSRRSESVLSETKPSKWDAPPPRKLTAEEIEEERIQQEEEKVLKAIKAQETANVSDLLTVQREAREEVRYTLREAEDKIRERKLRVEQWRKEKELEEQQRREQEGEKSSGGQETSKKAWNLEDDDSDGDQENTGPISVDEDGIYILKVDFLHIEKEPVFKKPKRTVMFGVKAKDVVGKSVVEFGLKKIIKKTPVHENRVAFEDDEDDMEALAENSVTNTNTDNLPSEQSIVENQVNSDQVTVPNVDTKAANIENEEGTESMAVDEEEDPLESFMNQVHQECSQTIEQDKVTLVKHIEKTNDKDAVEALSDVSEEEEEPNFEINRAEIIAAAEAKLAIKKKELLEVDHSKMKYEPFRKDFYKEPPDLAKMTEEEVDQKRLDLDGIHVRGKNCPKPVEKWTQFGMPPGVHEVIKKLLKYERPTPIQAQAIPAIMSGRDVIGISKTGSGKTMAFILPMFRHIKDQRPSGPQEGPIGLVMTPTRELAVQIHREIKHFTKVLNLRAVCCYGGSPIKDQIAELKKGADIIVCTPGRMIDLLCANNGRVTNLKRVTYLVLDEADRMFDLGFEPQVMRMIGNVRPDRQCVLFSATFPRFMEALARKILKKPLEILVGVRSIVAPDVTQIVEVIENEEAKFLRLLAVLGKCSAENPNSKFLIFVDRQEAADAMLSNLFKRGYPCLALHGGKDQADRDSVISDFKNGATNILVATSIGARGLDVKDLNVVINYECPNHHEDYVHRCGRTGRAGNKGTAYTFILHEQAAYGADIIKALTQSGVPVPKELDNLVQRFLDRARIGLERIPGSGFGGRGLAKLVADREQFKKIQAREHGGADLSDEEEVEVDENGEPIKKKPEKVKEKPEEDLKQYKPKINKPAELQLAKNNQMMLEAKERLARNGGLTADEKARQAVIEIAKTHQMMGRVTSDAKCWDEIEVNDYAQKARMKVTSKETVNRIINDTGCAITVRGEYVQKGKRPRPGVRKLFLFIEADNQWCIDRAKAEIKAVLIETEAEDMAESGQTGTTIGRYTVL</sequence>
<dbReference type="Pfam" id="PF23469">
    <property type="entry name" value="KH_12"/>
    <property type="match status" value="1"/>
</dbReference>
<keyword evidence="3" id="KW-0547">Nucleotide-binding</keyword>
<comment type="similarity">
    <text evidence="9">Belongs to the DEAD box helicase family. DDX46/PRP5 subfamily.</text>
</comment>
<feature type="region of interest" description="Disordered" evidence="11">
    <location>
        <begin position="1044"/>
        <end position="1081"/>
    </location>
</feature>
<evidence type="ECO:0000259" key="13">
    <source>
        <dbReference type="PROSITE" id="PS51194"/>
    </source>
</evidence>
<accession>A0AAD5UDF4</accession>
<dbReference type="AlphaFoldDB" id="A0AAD5UDF4"/>
<gene>
    <name evidence="15" type="primary">PRP5</name>
    <name evidence="15" type="ORF">HK103_006660</name>
</gene>
<dbReference type="InterPro" id="IPR056149">
    <property type="entry name" value="PRP5/DDX46/KHDC4_KH"/>
</dbReference>
<dbReference type="InterPro" id="IPR027417">
    <property type="entry name" value="P-loop_NTPase"/>
</dbReference>
<feature type="compositionally biased region" description="Acidic residues" evidence="11">
    <location>
        <begin position="344"/>
        <end position="353"/>
    </location>
</feature>
<dbReference type="FunFam" id="3.40.50.300:FF:000079">
    <property type="entry name" value="probable ATP-dependent RNA helicase DDX17"/>
    <property type="match status" value="1"/>
</dbReference>
<keyword evidence="7" id="KW-0508">mRNA splicing</keyword>
<feature type="compositionally biased region" description="Basic and acidic residues" evidence="11">
    <location>
        <begin position="1065"/>
        <end position="1081"/>
    </location>
</feature>
<feature type="domain" description="Helicase ATP-binding" evidence="12">
    <location>
        <begin position="651"/>
        <end position="829"/>
    </location>
</feature>
<dbReference type="InterPro" id="IPR011545">
    <property type="entry name" value="DEAD/DEAH_box_helicase_dom"/>
</dbReference>
<keyword evidence="7" id="KW-0507">mRNA processing</keyword>
<evidence type="ECO:0000256" key="1">
    <source>
        <dbReference type="ARBA" id="ARBA00004123"/>
    </source>
</evidence>
<feature type="short sequence motif" description="Q motif" evidence="10">
    <location>
        <begin position="619"/>
        <end position="648"/>
    </location>
</feature>
<evidence type="ECO:0000256" key="4">
    <source>
        <dbReference type="ARBA" id="ARBA00022801"/>
    </source>
</evidence>
<dbReference type="GO" id="GO:0016787">
    <property type="term" value="F:hydrolase activity"/>
    <property type="evidence" value="ECO:0007669"/>
    <property type="project" value="UniProtKB-KW"/>
</dbReference>
<evidence type="ECO:0000256" key="9">
    <source>
        <dbReference type="ARBA" id="ARBA00038511"/>
    </source>
</evidence>
<evidence type="ECO:0000313" key="16">
    <source>
        <dbReference type="Proteomes" id="UP001210925"/>
    </source>
</evidence>
<proteinExistence type="inferred from homology"/>
<reference evidence="15" key="1">
    <citation type="submission" date="2020-05" db="EMBL/GenBank/DDBJ databases">
        <title>Phylogenomic resolution of chytrid fungi.</title>
        <authorList>
            <person name="Stajich J.E."/>
            <person name="Amses K."/>
            <person name="Simmons R."/>
            <person name="Seto K."/>
            <person name="Myers J."/>
            <person name="Bonds A."/>
            <person name="Quandt C.A."/>
            <person name="Barry K."/>
            <person name="Liu P."/>
            <person name="Grigoriev I."/>
            <person name="Longcore J.E."/>
            <person name="James T.Y."/>
        </authorList>
    </citation>
    <scope>NUCLEOTIDE SEQUENCE</scope>
    <source>
        <strain evidence="15">PLAUS21</strain>
    </source>
</reference>
<evidence type="ECO:0000256" key="2">
    <source>
        <dbReference type="ARBA" id="ARBA00012552"/>
    </source>
</evidence>
<feature type="compositionally biased region" description="Basic and acidic residues" evidence="11">
    <location>
        <begin position="314"/>
        <end position="330"/>
    </location>
</feature>
<dbReference type="Gene3D" id="3.30.1370.10">
    <property type="entry name" value="K Homology domain, type 1"/>
    <property type="match status" value="1"/>
</dbReference>
<feature type="domain" description="Helicase C-terminal" evidence="13">
    <location>
        <begin position="840"/>
        <end position="1005"/>
    </location>
</feature>
<dbReference type="InterPro" id="IPR001650">
    <property type="entry name" value="Helicase_C-like"/>
</dbReference>
<dbReference type="PANTHER" id="PTHR47958">
    <property type="entry name" value="ATP-DEPENDENT RNA HELICASE DBP3"/>
    <property type="match status" value="1"/>
</dbReference>
<keyword evidence="5" id="KW-0347">Helicase</keyword>